<name>A0A1G8KYH4_9RHOB</name>
<dbReference type="STRING" id="490829.SAMN05421850_103100"/>
<reference evidence="2 3" key="1">
    <citation type="submission" date="2016-10" db="EMBL/GenBank/DDBJ databases">
        <authorList>
            <person name="de Groot N.N."/>
        </authorList>
    </citation>
    <scope>NUCLEOTIDE SEQUENCE [LARGE SCALE GENOMIC DNA]</scope>
    <source>
        <strain evidence="2 3">DSM 28010</strain>
    </source>
</reference>
<proteinExistence type="predicted"/>
<organism evidence="2 3">
    <name type="scientific">Lutimaribacter saemankumensis</name>
    <dbReference type="NCBI Taxonomy" id="490829"/>
    <lineage>
        <taxon>Bacteria</taxon>
        <taxon>Pseudomonadati</taxon>
        <taxon>Pseudomonadota</taxon>
        <taxon>Alphaproteobacteria</taxon>
        <taxon>Rhodobacterales</taxon>
        <taxon>Roseobacteraceae</taxon>
        <taxon>Lutimaribacter</taxon>
    </lineage>
</organism>
<dbReference type="Proteomes" id="UP000199340">
    <property type="component" value="Unassembled WGS sequence"/>
</dbReference>
<dbReference type="AlphaFoldDB" id="A0A1G8KYH4"/>
<keyword evidence="1" id="KW-0812">Transmembrane</keyword>
<protein>
    <submittedName>
        <fullName evidence="2">Uncharacterized protein</fullName>
    </submittedName>
</protein>
<evidence type="ECO:0000313" key="3">
    <source>
        <dbReference type="Proteomes" id="UP000199340"/>
    </source>
</evidence>
<evidence type="ECO:0000256" key="1">
    <source>
        <dbReference type="SAM" id="Phobius"/>
    </source>
</evidence>
<dbReference type="OrthoDB" id="7859692at2"/>
<evidence type="ECO:0000313" key="2">
    <source>
        <dbReference type="EMBL" id="SDI48585.1"/>
    </source>
</evidence>
<dbReference type="RefSeq" id="WP_090028061.1">
    <property type="nucleotide sequence ID" value="NZ_FNEB01000003.1"/>
</dbReference>
<dbReference type="EMBL" id="FNEB01000003">
    <property type="protein sequence ID" value="SDI48585.1"/>
    <property type="molecule type" value="Genomic_DNA"/>
</dbReference>
<keyword evidence="1" id="KW-0472">Membrane</keyword>
<gene>
    <name evidence="2" type="ORF">SAMN05421850_103100</name>
</gene>
<keyword evidence="3" id="KW-1185">Reference proteome</keyword>
<feature type="transmembrane region" description="Helical" evidence="1">
    <location>
        <begin position="6"/>
        <end position="26"/>
    </location>
</feature>
<keyword evidence="1" id="KW-1133">Transmembrane helix</keyword>
<sequence>MPLHILGILVIGGIAGIAVLLHLLGLSRPRRFEDEAAARSAWAEEFPEIPANRAVLCRNRAAALIQTAQGPGVVWPMGADSTARFLHGARITRTRDGLLIRLPDYTAPRIRLVLEPDEAEAWLTDLEQTA</sequence>
<accession>A0A1G8KYH4</accession>